<organism evidence="1 2">
    <name type="scientific">Hermanssonia centrifuga</name>
    <dbReference type="NCBI Taxonomy" id="98765"/>
    <lineage>
        <taxon>Eukaryota</taxon>
        <taxon>Fungi</taxon>
        <taxon>Dikarya</taxon>
        <taxon>Basidiomycota</taxon>
        <taxon>Agaricomycotina</taxon>
        <taxon>Agaricomycetes</taxon>
        <taxon>Polyporales</taxon>
        <taxon>Meruliaceae</taxon>
        <taxon>Hermanssonia</taxon>
    </lineage>
</organism>
<dbReference type="PANTHER" id="PTHR14614:SF130">
    <property type="entry name" value="PROTEIN-LYSINE N-METHYLTRANSFERASE EEF2KMT"/>
    <property type="match status" value="1"/>
</dbReference>
<evidence type="ECO:0000313" key="2">
    <source>
        <dbReference type="Proteomes" id="UP000186601"/>
    </source>
</evidence>
<keyword evidence="2" id="KW-1185">Reference proteome</keyword>
<accession>A0A2R6NVV9</accession>
<dbReference type="STRING" id="98765.A0A2R6NVV9"/>
<dbReference type="GO" id="GO:0005737">
    <property type="term" value="C:cytoplasm"/>
    <property type="evidence" value="ECO:0007669"/>
    <property type="project" value="TreeGrafter"/>
</dbReference>
<evidence type="ECO:0000313" key="1">
    <source>
        <dbReference type="EMBL" id="PSR77891.1"/>
    </source>
</evidence>
<dbReference type="InterPro" id="IPR029063">
    <property type="entry name" value="SAM-dependent_MTases_sf"/>
</dbReference>
<evidence type="ECO:0008006" key="3">
    <source>
        <dbReference type="Google" id="ProtNLM"/>
    </source>
</evidence>
<proteinExistence type="predicted"/>
<protein>
    <recommendedName>
        <fullName evidence="3">Nicotinamide N-methyltransferase</fullName>
    </recommendedName>
</protein>
<dbReference type="Proteomes" id="UP000186601">
    <property type="component" value="Unassembled WGS sequence"/>
</dbReference>
<comment type="caution">
    <text evidence="1">The sequence shown here is derived from an EMBL/GenBank/DDBJ whole genome shotgun (WGS) entry which is preliminary data.</text>
</comment>
<dbReference type="GO" id="GO:0008757">
    <property type="term" value="F:S-adenosylmethionine-dependent methyltransferase activity"/>
    <property type="evidence" value="ECO:0007669"/>
    <property type="project" value="UniProtKB-ARBA"/>
</dbReference>
<name>A0A2R6NVV9_9APHY</name>
<dbReference type="PANTHER" id="PTHR14614">
    <property type="entry name" value="HEPATOCELLULAR CARCINOMA-ASSOCIATED ANTIGEN"/>
    <property type="match status" value="1"/>
</dbReference>
<sequence length="309" mass="34447">MSTDDPEDILSDALQTLYDYTPITHSFAGAVFRYVIPPELFHLAKGDSSATASANENDSKTITLTTPTTQAGNWSLHASSIWASSLFVANHLTDLHLDRHIQVLQQKGETHLRILELGACAGLPSILIAKCYSGVEVIASDYPDDELIRALQANVDRNAVSQRCHVVPYAWGNSPKFFQSRRSSNSGCPVNDEPAFDIVLAADTLWNPELHHTFIHTLQLTLRRTANARIYLIAGLHTGRHTLQAFLQAIISTSGFVLEEVVERMVSGHESREWNVESTGGEDDQERRRWVVWMSLKWSPSCISPLEQK</sequence>
<dbReference type="EMBL" id="MLYV02000769">
    <property type="protein sequence ID" value="PSR77891.1"/>
    <property type="molecule type" value="Genomic_DNA"/>
</dbReference>
<dbReference type="OrthoDB" id="407325at2759"/>
<gene>
    <name evidence="1" type="ORF">PHLCEN_2v7671</name>
</gene>
<dbReference type="Gene3D" id="3.40.50.150">
    <property type="entry name" value="Vaccinia Virus protein VP39"/>
    <property type="match status" value="1"/>
</dbReference>
<dbReference type="InterPro" id="IPR019410">
    <property type="entry name" value="Methyltransf_16"/>
</dbReference>
<reference evidence="1 2" key="1">
    <citation type="submission" date="2018-02" db="EMBL/GenBank/DDBJ databases">
        <title>Genome sequence of the basidiomycete white-rot fungus Phlebia centrifuga.</title>
        <authorList>
            <person name="Granchi Z."/>
            <person name="Peng M."/>
            <person name="de Vries R.P."/>
            <person name="Hilden K."/>
            <person name="Makela M.R."/>
            <person name="Grigoriev I."/>
            <person name="Riley R."/>
        </authorList>
    </citation>
    <scope>NUCLEOTIDE SEQUENCE [LARGE SCALE GENOMIC DNA]</scope>
    <source>
        <strain evidence="1 2">FBCC195</strain>
    </source>
</reference>
<dbReference type="AlphaFoldDB" id="A0A2R6NVV9"/>
<dbReference type="SUPFAM" id="SSF53335">
    <property type="entry name" value="S-adenosyl-L-methionine-dependent methyltransferases"/>
    <property type="match status" value="1"/>
</dbReference>
<dbReference type="Pfam" id="PF10294">
    <property type="entry name" value="Methyltransf_16"/>
    <property type="match status" value="1"/>
</dbReference>